<keyword evidence="2" id="KW-0328">Glycosyltransferase</keyword>
<sequence length="365" mass="43076">MISISLCMIVRDEEKVLGRCLDSVRELADEIIIVDTGSRDRTKEIAGKYTDKIYDFRWEDDFSAARNFAFARASGAYCMWMDADDVMPESSRKPFLELKASLTSETDVVMMPYETAFDERGKTVFSYYRERIVKNHPCFRFQGKVHEVIPLKGKIKKADIPIEHRKEDTKDSDRNLQIYEKMEKAGEVFDCRMLYYYGRELIAHGRYEEGLRRMEQFLDRPEGWLENKIDATRQMALCYYRMGNERQAFNALVSGFLYDVPRGETCCDLGRHFLDRGQYEKAAYWYRRALEGKKDPKSGAFIQEECYGFLPAISLCVCYDRMGEREKAEQYNELAGYYKPYSEYYLQNKEYFKMQQSPEMEKVQT</sequence>
<evidence type="ECO:0000313" key="2">
    <source>
        <dbReference type="EMBL" id="HIZ07584.1"/>
    </source>
</evidence>
<dbReference type="EMBL" id="DXCH01000183">
    <property type="protein sequence ID" value="HIZ07584.1"/>
    <property type="molecule type" value="Genomic_DNA"/>
</dbReference>
<organism evidence="2 3">
    <name type="scientific">Candidatus Eubacterium avistercoris</name>
    <dbReference type="NCBI Taxonomy" id="2838567"/>
    <lineage>
        <taxon>Bacteria</taxon>
        <taxon>Bacillati</taxon>
        <taxon>Bacillota</taxon>
        <taxon>Clostridia</taxon>
        <taxon>Eubacteriales</taxon>
        <taxon>Eubacteriaceae</taxon>
        <taxon>Eubacterium</taxon>
    </lineage>
</organism>
<evidence type="ECO:0000259" key="1">
    <source>
        <dbReference type="Pfam" id="PF00535"/>
    </source>
</evidence>
<dbReference type="PANTHER" id="PTHR43630:SF2">
    <property type="entry name" value="GLYCOSYLTRANSFERASE"/>
    <property type="match status" value="1"/>
</dbReference>
<dbReference type="PANTHER" id="PTHR43630">
    <property type="entry name" value="POLY-BETA-1,6-N-ACETYL-D-GLUCOSAMINE SYNTHASE"/>
    <property type="match status" value="1"/>
</dbReference>
<keyword evidence="2" id="KW-0808">Transferase</keyword>
<reference evidence="2" key="1">
    <citation type="journal article" date="2021" name="PeerJ">
        <title>Extensive microbial diversity within the chicken gut microbiome revealed by metagenomics and culture.</title>
        <authorList>
            <person name="Gilroy R."/>
            <person name="Ravi A."/>
            <person name="Getino M."/>
            <person name="Pursley I."/>
            <person name="Horton D.L."/>
            <person name="Alikhan N.F."/>
            <person name="Baker D."/>
            <person name="Gharbi K."/>
            <person name="Hall N."/>
            <person name="Watson M."/>
            <person name="Adriaenssens E.M."/>
            <person name="Foster-Nyarko E."/>
            <person name="Jarju S."/>
            <person name="Secka A."/>
            <person name="Antonio M."/>
            <person name="Oren A."/>
            <person name="Chaudhuri R.R."/>
            <person name="La Ragione R."/>
            <person name="Hildebrand F."/>
            <person name="Pallen M.J."/>
        </authorList>
    </citation>
    <scope>NUCLEOTIDE SEQUENCE</scope>
    <source>
        <strain evidence="2">CHK192-9172</strain>
    </source>
</reference>
<dbReference type="AlphaFoldDB" id="A0A9D2IFN9"/>
<dbReference type="Gene3D" id="1.25.40.10">
    <property type="entry name" value="Tetratricopeptide repeat domain"/>
    <property type="match status" value="1"/>
</dbReference>
<accession>A0A9D2IFN9</accession>
<dbReference type="InterPro" id="IPR011990">
    <property type="entry name" value="TPR-like_helical_dom_sf"/>
</dbReference>
<dbReference type="InterPro" id="IPR029044">
    <property type="entry name" value="Nucleotide-diphossugar_trans"/>
</dbReference>
<dbReference type="EC" id="2.4.-.-" evidence="2"/>
<dbReference type="SUPFAM" id="SSF48452">
    <property type="entry name" value="TPR-like"/>
    <property type="match status" value="1"/>
</dbReference>
<dbReference type="GO" id="GO:0016757">
    <property type="term" value="F:glycosyltransferase activity"/>
    <property type="evidence" value="ECO:0007669"/>
    <property type="project" value="UniProtKB-KW"/>
</dbReference>
<gene>
    <name evidence="2" type="ORF">IAA08_06585</name>
</gene>
<evidence type="ECO:0000313" key="3">
    <source>
        <dbReference type="Proteomes" id="UP000824024"/>
    </source>
</evidence>
<dbReference type="Proteomes" id="UP000824024">
    <property type="component" value="Unassembled WGS sequence"/>
</dbReference>
<dbReference type="Gene3D" id="3.90.550.10">
    <property type="entry name" value="Spore Coat Polysaccharide Biosynthesis Protein SpsA, Chain A"/>
    <property type="match status" value="1"/>
</dbReference>
<dbReference type="InterPro" id="IPR001173">
    <property type="entry name" value="Glyco_trans_2-like"/>
</dbReference>
<proteinExistence type="predicted"/>
<dbReference type="Pfam" id="PF00535">
    <property type="entry name" value="Glycos_transf_2"/>
    <property type="match status" value="1"/>
</dbReference>
<reference evidence="2" key="2">
    <citation type="submission" date="2021-04" db="EMBL/GenBank/DDBJ databases">
        <authorList>
            <person name="Gilroy R."/>
        </authorList>
    </citation>
    <scope>NUCLEOTIDE SEQUENCE</scope>
    <source>
        <strain evidence="2">CHK192-9172</strain>
    </source>
</reference>
<comment type="caution">
    <text evidence="2">The sequence shown here is derived from an EMBL/GenBank/DDBJ whole genome shotgun (WGS) entry which is preliminary data.</text>
</comment>
<protein>
    <submittedName>
        <fullName evidence="2">Glycosyltransferase</fullName>
        <ecNumber evidence="2">2.4.-.-</ecNumber>
    </submittedName>
</protein>
<name>A0A9D2IFN9_9FIRM</name>
<feature type="domain" description="Glycosyltransferase 2-like" evidence="1">
    <location>
        <begin position="5"/>
        <end position="121"/>
    </location>
</feature>
<dbReference type="SUPFAM" id="SSF53448">
    <property type="entry name" value="Nucleotide-diphospho-sugar transferases"/>
    <property type="match status" value="1"/>
</dbReference>